<dbReference type="GO" id="GO:0004103">
    <property type="term" value="F:choline kinase activity"/>
    <property type="evidence" value="ECO:0007669"/>
    <property type="project" value="TreeGrafter"/>
</dbReference>
<dbReference type="Pfam" id="PF04428">
    <property type="entry name" value="Choline_kin_N"/>
    <property type="match status" value="1"/>
</dbReference>
<accession>A0A642UF51</accession>
<dbReference type="InterPro" id="IPR011009">
    <property type="entry name" value="Kinase-like_dom_sf"/>
</dbReference>
<dbReference type="InterPro" id="IPR007521">
    <property type="entry name" value="Choline_kin_N"/>
</dbReference>
<feature type="region of interest" description="Disordered" evidence="2">
    <location>
        <begin position="1"/>
        <end position="49"/>
    </location>
</feature>
<organism evidence="4 5">
    <name type="scientific">Diutina rugosa</name>
    <name type="common">Yeast</name>
    <name type="synonym">Candida rugosa</name>
    <dbReference type="NCBI Taxonomy" id="5481"/>
    <lineage>
        <taxon>Eukaryota</taxon>
        <taxon>Fungi</taxon>
        <taxon>Dikarya</taxon>
        <taxon>Ascomycota</taxon>
        <taxon>Saccharomycotina</taxon>
        <taxon>Pichiomycetes</taxon>
        <taxon>Debaryomycetaceae</taxon>
        <taxon>Diutina</taxon>
    </lineage>
</organism>
<comment type="similarity">
    <text evidence="1">Belongs to the choline/ethanolamine kinase family.</text>
</comment>
<dbReference type="EMBL" id="SWFT01000149">
    <property type="protein sequence ID" value="KAA8897953.1"/>
    <property type="molecule type" value="Genomic_DNA"/>
</dbReference>
<dbReference type="Proteomes" id="UP000449547">
    <property type="component" value="Unassembled WGS sequence"/>
</dbReference>
<protein>
    <recommendedName>
        <fullName evidence="3">Choline kinase N-terminal domain-containing protein</fullName>
    </recommendedName>
</protein>
<dbReference type="Gene3D" id="3.30.200.20">
    <property type="entry name" value="Phosphorylase Kinase, domain 1"/>
    <property type="match status" value="1"/>
</dbReference>
<feature type="domain" description="Choline kinase N-terminal" evidence="3">
    <location>
        <begin position="52"/>
        <end position="92"/>
    </location>
</feature>
<keyword evidence="5" id="KW-1185">Reference proteome</keyword>
<dbReference type="PANTHER" id="PTHR22603">
    <property type="entry name" value="CHOLINE/ETHANOALAMINE KINASE"/>
    <property type="match status" value="1"/>
</dbReference>
<dbReference type="GO" id="GO:0004305">
    <property type="term" value="F:ethanolamine kinase activity"/>
    <property type="evidence" value="ECO:0007669"/>
    <property type="project" value="TreeGrafter"/>
</dbReference>
<evidence type="ECO:0000313" key="4">
    <source>
        <dbReference type="EMBL" id="KAA8897953.1"/>
    </source>
</evidence>
<dbReference type="OrthoDB" id="10267235at2759"/>
<reference evidence="4 5" key="1">
    <citation type="submission" date="2019-07" db="EMBL/GenBank/DDBJ databases">
        <title>Genome assembly of two rare yeast pathogens: Diutina rugosa and Trichomonascus ciferrii.</title>
        <authorList>
            <person name="Mixao V."/>
            <person name="Saus E."/>
            <person name="Hansen A."/>
            <person name="Lass-Flor C."/>
            <person name="Gabaldon T."/>
        </authorList>
    </citation>
    <scope>NUCLEOTIDE SEQUENCE [LARGE SCALE GENOMIC DNA]</scope>
    <source>
        <strain evidence="4 5">CBS 613</strain>
    </source>
</reference>
<dbReference type="Pfam" id="PF01633">
    <property type="entry name" value="Choline_kinase"/>
    <property type="match status" value="1"/>
</dbReference>
<dbReference type="Gene3D" id="3.90.1200.10">
    <property type="match status" value="1"/>
</dbReference>
<feature type="compositionally biased region" description="Basic residues" evidence="2">
    <location>
        <begin position="1"/>
        <end position="16"/>
    </location>
</feature>
<name>A0A642UF51_DIURU</name>
<dbReference type="SUPFAM" id="SSF56112">
    <property type="entry name" value="Protein kinase-like (PK-like)"/>
    <property type="match status" value="1"/>
</dbReference>
<feature type="compositionally biased region" description="Low complexity" evidence="2">
    <location>
        <begin position="17"/>
        <end position="38"/>
    </location>
</feature>
<evidence type="ECO:0000313" key="5">
    <source>
        <dbReference type="Proteomes" id="UP000449547"/>
    </source>
</evidence>
<proteinExistence type="inferred from homology"/>
<dbReference type="OMA" id="CEQVINW"/>
<feature type="compositionally biased region" description="Polar residues" evidence="2">
    <location>
        <begin position="39"/>
        <end position="49"/>
    </location>
</feature>
<dbReference type="GeneID" id="54783457"/>
<dbReference type="RefSeq" id="XP_034010210.1">
    <property type="nucleotide sequence ID" value="XM_034157720.1"/>
</dbReference>
<evidence type="ECO:0000259" key="3">
    <source>
        <dbReference type="Pfam" id="PF04428"/>
    </source>
</evidence>
<dbReference type="CDD" id="cd05157">
    <property type="entry name" value="ETNK_euk"/>
    <property type="match status" value="1"/>
</dbReference>
<dbReference type="PANTHER" id="PTHR22603:SF93">
    <property type="entry name" value="RE24176P"/>
    <property type="match status" value="1"/>
</dbReference>
<evidence type="ECO:0000256" key="1">
    <source>
        <dbReference type="ARBA" id="ARBA00038211"/>
    </source>
</evidence>
<sequence>MDVVPHRSRSRSRSRNSSRSSSRRPSMNRRSLSSSSISKLTVSQTQLDPNTSVPSVAAVLDNSLPTDFLKQDVLGLIKTLRIPKWWKKNLTLDNLVLNRLSGALTNSIYKISYNDSSVKVPSLLLRVYGKNVESLIDRDGELRVLMKLSQKNIGPRLLGIFTNGRFEQFLEGFEPLNKELIRDHVISQMLARRMKDLHYKFDLSESDYPVDKKTDQVVPVCWKQIHKWMDVFENEFLPLYGEDNPAIIDTFMGMSFAEFRKLVGNVQNWLFKNYNGSKIKSDIKFCHNDTQYGNLLLQKDFNLKDVAPIADEATVVTTEPKYDSNLAVIDFEYSGPNFPAFDIVNFFSEWMSDYYNESKPYWIFEENYPTQVDQFNFIKSYIEYEFKYPTSSFKTATKPQTSVASHEDSHEVAAELIQYEVQKLYNECVYWRSSVQIYWFLWGLIQGGPPKSVSNGHSSSTTGINTTYNFSTTDELSAAFDECAIEEEDDDFDYLKYSQQKLALIIGDGQSFGLLPKDCVAEKYRPLIKHLDTTLLDI</sequence>
<dbReference type="AlphaFoldDB" id="A0A642UF51"/>
<dbReference type="GO" id="GO:0006646">
    <property type="term" value="P:phosphatidylethanolamine biosynthetic process"/>
    <property type="evidence" value="ECO:0007669"/>
    <property type="project" value="TreeGrafter"/>
</dbReference>
<dbReference type="GO" id="GO:0005737">
    <property type="term" value="C:cytoplasm"/>
    <property type="evidence" value="ECO:0007669"/>
    <property type="project" value="TreeGrafter"/>
</dbReference>
<dbReference type="VEuPathDB" id="FungiDB:DIURU_004806"/>
<comment type="caution">
    <text evidence="4">The sequence shown here is derived from an EMBL/GenBank/DDBJ whole genome shotgun (WGS) entry which is preliminary data.</text>
</comment>
<evidence type="ECO:0000256" key="2">
    <source>
        <dbReference type="SAM" id="MobiDB-lite"/>
    </source>
</evidence>
<gene>
    <name evidence="4" type="ORF">DIURU_004806</name>
</gene>